<dbReference type="Proteomes" id="UP001302486">
    <property type="component" value="Chromosome"/>
</dbReference>
<dbReference type="InterPro" id="IPR013519">
    <property type="entry name" value="Int_alpha_beta-p"/>
</dbReference>
<dbReference type="KEGG" id="hws:RNZ46_01205"/>
<gene>
    <name evidence="5" type="ORF">RNZ46_01205</name>
</gene>
<protein>
    <submittedName>
        <fullName evidence="5">VCBS repeat-containing protein</fullName>
    </submittedName>
</protein>
<dbReference type="Pfam" id="PF13517">
    <property type="entry name" value="FG-GAP_3"/>
    <property type="match status" value="4"/>
</dbReference>
<dbReference type="Gene3D" id="2.130.10.130">
    <property type="entry name" value="Integrin alpha, N-terminal"/>
    <property type="match status" value="3"/>
</dbReference>
<accession>A0AA97HQS7</accession>
<dbReference type="Pfam" id="PF07593">
    <property type="entry name" value="UnbV_ASPIC"/>
    <property type="match status" value="1"/>
</dbReference>
<dbReference type="PANTHER" id="PTHR16026">
    <property type="entry name" value="CARTILAGE ACIDIC PROTEIN 1"/>
    <property type="match status" value="1"/>
</dbReference>
<evidence type="ECO:0000256" key="1">
    <source>
        <dbReference type="ARBA" id="ARBA00022729"/>
    </source>
</evidence>
<dbReference type="Pfam" id="PF01839">
    <property type="entry name" value="FG-GAP"/>
    <property type="match status" value="1"/>
</dbReference>
<dbReference type="AlphaFoldDB" id="A0AA97HQS7"/>
<dbReference type="SUPFAM" id="SSF69318">
    <property type="entry name" value="Integrin alpha N-terminal domain"/>
    <property type="match status" value="3"/>
</dbReference>
<organism evidence="5 6">
    <name type="scientific">Hwangdonia lutea</name>
    <dbReference type="NCBI Taxonomy" id="3075823"/>
    <lineage>
        <taxon>Bacteria</taxon>
        <taxon>Pseudomonadati</taxon>
        <taxon>Bacteroidota</taxon>
        <taxon>Flavobacteriia</taxon>
        <taxon>Flavobacteriales</taxon>
        <taxon>Flavobacteriaceae</taxon>
        <taxon>Hwangdonia</taxon>
    </lineage>
</organism>
<keyword evidence="2" id="KW-0677">Repeat</keyword>
<evidence type="ECO:0000313" key="6">
    <source>
        <dbReference type="Proteomes" id="UP001302486"/>
    </source>
</evidence>
<evidence type="ECO:0000259" key="4">
    <source>
        <dbReference type="Pfam" id="PF07593"/>
    </source>
</evidence>
<sequence length="1122" mass="125681">MHKSRFIILTVYFLVLFFVGFKGYSQENEPLFTLLSTEQTNIDFNNTIEDKIEHNILIYSNYYGGAGVGVGDFNNDGLQDVFFAGNLVGDRLYVNKGEFRFEDITQSSGITDNGGWSSGVIIGDINNDGWQDIYVTRELYDGNPEIRRNKLYINTSKNQTNGKITFKESSKAYGLDNSERTRHATFLDYNKDGLLDVFLLNQPPNPGNYSNMYYVDRKQERFSPRLLKNNGNETFTDVTSKAGLLKLGNANSVSVFDANNDGWQDIYLAHDFKAPDALYINNKDGSFTNVADESLRHISYFSMGVDAADINNDGNLDVMVLDMVAEDNYRIKSNMSGMNPQSFWNIVNSGGHYQYMFNTLQLNQGVFSNTPQYSDVAQLGGVSSTDWSWSNVMADFDNDGFKDIYVTNGLFRDIRNTDSDKEVGKYITKVADDFVKNNPTAGDVTLWEILDLEEALSLVPSVKISNYAFKNKDGLTFDKVSEDWGLDQKTFSAGCAYADLDNDGDLDLVVNNVNDVASIYKNNRNEKPNNYFLRVALTNTESNKPLIGSRVEITQNNTTQLYEFTSVRGMYSSSEQVAHFGLNDNSSIETLTITWPNQQQSILTNIKPNQLLTIDFGTTKKADQPKLQPKQTLFTETHNFNHIHKENIFDDFDKQVLLPHKQSQFGPALATGDVNGDGLEDVFVGAATGYPATLYVQNKKGSFKKAVQNSFLEDAKFEDIDALFLDIDNDGDIDLYVVSGGNAWEANSKHYQDRVYLNNGKGKFTSSKKTLPKFTESGACVRAFDYDNDGDLDLFIGGRHTPWDYPSPTNSRILNNEKGVFKDVTKSIAKDLLKIGMVTDAVWMDYNNDGLTDVILTGEWMPITFIKNTGESFVKDVSNNGLSNSEGWWYSIAASDMDNDGDLDLVAGNLGLNYKYQATEHEPFEVHYDDFDDNGHKDIVLSYYNFGEQFPLRGRSCSSQQVPKIAKEIKTYNLFASLNLKDVYGESKLATALHYQAKTFASAYIENKGDGSFKSTPLPNEAQFSNIDGFILEDFDEDGHKDILFVGNMYPVEIETTRNDAGVGLYLKGDGKGNFKAINANESGFFVSEDAQSMAKIKVKNNTLVIVAINNDSLKSFKLNAK</sequence>
<dbReference type="RefSeq" id="WP_316983569.1">
    <property type="nucleotide sequence ID" value="NZ_CP136521.1"/>
</dbReference>
<reference evidence="6" key="1">
    <citation type="submission" date="2024-06" db="EMBL/GenBank/DDBJ databases">
        <title>Hwangdonia haimaensis gen. nov., sp. nov., a member of the family Flavobacteriaceae isolated from the haima cold seep.</title>
        <authorList>
            <person name="Li J."/>
        </authorList>
    </citation>
    <scope>NUCLEOTIDE SEQUENCE [LARGE SCALE GENOMIC DNA]</scope>
    <source>
        <strain evidence="6">SCSIO 19198</strain>
    </source>
</reference>
<keyword evidence="3" id="KW-0325">Glycoprotein</keyword>
<evidence type="ECO:0000313" key="5">
    <source>
        <dbReference type="EMBL" id="WOD43892.1"/>
    </source>
</evidence>
<dbReference type="EMBL" id="CP136521">
    <property type="protein sequence ID" value="WOD43892.1"/>
    <property type="molecule type" value="Genomic_DNA"/>
</dbReference>
<proteinExistence type="predicted"/>
<dbReference type="InterPro" id="IPR028994">
    <property type="entry name" value="Integrin_alpha_N"/>
</dbReference>
<keyword evidence="1" id="KW-0732">Signal</keyword>
<dbReference type="InterPro" id="IPR013517">
    <property type="entry name" value="FG-GAP"/>
</dbReference>
<feature type="domain" description="ASPIC/UnbV" evidence="4">
    <location>
        <begin position="547"/>
        <end position="613"/>
    </location>
</feature>
<dbReference type="PANTHER" id="PTHR16026:SF0">
    <property type="entry name" value="CARTILAGE ACIDIC PROTEIN 1"/>
    <property type="match status" value="1"/>
</dbReference>
<dbReference type="SMART" id="SM00191">
    <property type="entry name" value="Int_alpha"/>
    <property type="match status" value="2"/>
</dbReference>
<dbReference type="InterPro" id="IPR011519">
    <property type="entry name" value="UnbV_ASPIC"/>
</dbReference>
<evidence type="ECO:0000256" key="3">
    <source>
        <dbReference type="ARBA" id="ARBA00023180"/>
    </source>
</evidence>
<name>A0AA97HQS7_9FLAO</name>
<dbReference type="InterPro" id="IPR027039">
    <property type="entry name" value="Crtac1"/>
</dbReference>
<keyword evidence="6" id="KW-1185">Reference proteome</keyword>
<evidence type="ECO:0000256" key="2">
    <source>
        <dbReference type="ARBA" id="ARBA00022737"/>
    </source>
</evidence>